<gene>
    <name evidence="2" type="ORF">Pmani_018683</name>
</gene>
<keyword evidence="1" id="KW-0472">Membrane</keyword>
<evidence type="ECO:0000313" key="3">
    <source>
        <dbReference type="Proteomes" id="UP001292094"/>
    </source>
</evidence>
<keyword evidence="1" id="KW-0812">Transmembrane</keyword>
<accession>A0AAE1PM03</accession>
<feature type="transmembrane region" description="Helical" evidence="1">
    <location>
        <begin position="138"/>
        <end position="161"/>
    </location>
</feature>
<comment type="caution">
    <text evidence="2">The sequence shown here is derived from an EMBL/GenBank/DDBJ whole genome shotgun (WGS) entry which is preliminary data.</text>
</comment>
<dbReference type="EMBL" id="JAWZYT010001726">
    <property type="protein sequence ID" value="KAK4309685.1"/>
    <property type="molecule type" value="Genomic_DNA"/>
</dbReference>
<sequence>MIGEGSGQTDLTSPPALLGVECQFGETGCCYLVMESGMMMVAKAIDHEEDLPFVIDFGDDDIHFHEVESEEENRMDTHRYRQAGKYKVTVMVEAEEHIFFERFLVVVWDRHFTGHPHIHDECVNERARYYLLDLALRWFYILVLFFIIILLVALIIIAWLLGCSVCALKKI</sequence>
<dbReference type="Proteomes" id="UP001292094">
    <property type="component" value="Unassembled WGS sequence"/>
</dbReference>
<reference evidence="2" key="1">
    <citation type="submission" date="2023-11" db="EMBL/GenBank/DDBJ databases">
        <title>Genome assemblies of two species of porcelain crab, Petrolisthes cinctipes and Petrolisthes manimaculis (Anomura: Porcellanidae).</title>
        <authorList>
            <person name="Angst P."/>
        </authorList>
    </citation>
    <scope>NUCLEOTIDE SEQUENCE</scope>
    <source>
        <strain evidence="2">PB745_02</strain>
        <tissue evidence="2">Gill</tissue>
    </source>
</reference>
<keyword evidence="1" id="KW-1133">Transmembrane helix</keyword>
<protein>
    <submittedName>
        <fullName evidence="2">Uncharacterized protein</fullName>
    </submittedName>
</protein>
<organism evidence="2 3">
    <name type="scientific">Petrolisthes manimaculis</name>
    <dbReference type="NCBI Taxonomy" id="1843537"/>
    <lineage>
        <taxon>Eukaryota</taxon>
        <taxon>Metazoa</taxon>
        <taxon>Ecdysozoa</taxon>
        <taxon>Arthropoda</taxon>
        <taxon>Crustacea</taxon>
        <taxon>Multicrustacea</taxon>
        <taxon>Malacostraca</taxon>
        <taxon>Eumalacostraca</taxon>
        <taxon>Eucarida</taxon>
        <taxon>Decapoda</taxon>
        <taxon>Pleocyemata</taxon>
        <taxon>Anomura</taxon>
        <taxon>Galatheoidea</taxon>
        <taxon>Porcellanidae</taxon>
        <taxon>Petrolisthes</taxon>
    </lineage>
</organism>
<evidence type="ECO:0000313" key="2">
    <source>
        <dbReference type="EMBL" id="KAK4309685.1"/>
    </source>
</evidence>
<dbReference type="AlphaFoldDB" id="A0AAE1PM03"/>
<keyword evidence="3" id="KW-1185">Reference proteome</keyword>
<proteinExistence type="predicted"/>
<evidence type="ECO:0000256" key="1">
    <source>
        <dbReference type="SAM" id="Phobius"/>
    </source>
</evidence>
<name>A0AAE1PM03_9EUCA</name>